<gene>
    <name evidence="1" type="ORF">MEPE_04177</name>
</gene>
<name>A0AAJ5C6E9_9BASI</name>
<dbReference type="InterPro" id="IPR009053">
    <property type="entry name" value="Prefoldin"/>
</dbReference>
<organism evidence="1 2">
    <name type="scientific">Melanopsichium pennsylvanicum</name>
    <dbReference type="NCBI Taxonomy" id="63383"/>
    <lineage>
        <taxon>Eukaryota</taxon>
        <taxon>Fungi</taxon>
        <taxon>Dikarya</taxon>
        <taxon>Basidiomycota</taxon>
        <taxon>Ustilaginomycotina</taxon>
        <taxon>Ustilaginomycetes</taxon>
        <taxon>Ustilaginales</taxon>
        <taxon>Ustilaginaceae</taxon>
        <taxon>Melanopsichium</taxon>
    </lineage>
</organism>
<dbReference type="AlphaFoldDB" id="A0AAJ5C6E9"/>
<dbReference type="Pfam" id="PF02996">
    <property type="entry name" value="Prefoldin"/>
    <property type="match status" value="1"/>
</dbReference>
<dbReference type="EMBL" id="OAPG01000010">
    <property type="protein sequence ID" value="SNX85468.1"/>
    <property type="molecule type" value="Genomic_DNA"/>
</dbReference>
<dbReference type="Proteomes" id="UP001294444">
    <property type="component" value="Unassembled WGS sequence"/>
</dbReference>
<dbReference type="SUPFAM" id="SSF46579">
    <property type="entry name" value="Prefoldin"/>
    <property type="match status" value="1"/>
</dbReference>
<keyword evidence="2" id="KW-1185">Reference proteome</keyword>
<sequence length="173" mass="19461">MDRFQQESEIDEATKVETADALAKSRSFLTNRLLPDLDKANRDHQSVVTQIDEYKKLRDTLRSLDTDEDRMKDVKVAGKNATLLADIGGGVAAETQLLHDEKPIISLGLANFYAQLSNREARAYITKKLNLLETKRDRAIDKLSQIEAHIHLTSTSITQLDNLHRGGSIIDDF</sequence>
<proteinExistence type="predicted"/>
<protein>
    <submittedName>
        <fullName evidence="1">Uncharacterized protein</fullName>
    </submittedName>
</protein>
<reference evidence="1" key="1">
    <citation type="submission" date="2023-10" db="EMBL/GenBank/DDBJ databases">
        <authorList>
            <person name="Guldener U."/>
        </authorList>
    </citation>
    <scope>NUCLEOTIDE SEQUENCE</scope>
    <source>
        <strain evidence="1">Mp4</strain>
    </source>
</reference>
<dbReference type="Gene3D" id="1.10.287.370">
    <property type="match status" value="1"/>
</dbReference>
<dbReference type="InterPro" id="IPR004127">
    <property type="entry name" value="Prefoldin_subunit_alpha"/>
</dbReference>
<comment type="caution">
    <text evidence="1">The sequence shown here is derived from an EMBL/GenBank/DDBJ whole genome shotgun (WGS) entry which is preliminary data.</text>
</comment>
<accession>A0AAJ5C6E9</accession>
<evidence type="ECO:0000313" key="1">
    <source>
        <dbReference type="EMBL" id="SNX85468.1"/>
    </source>
</evidence>
<evidence type="ECO:0000313" key="2">
    <source>
        <dbReference type="Proteomes" id="UP001294444"/>
    </source>
</evidence>